<evidence type="ECO:0000313" key="4">
    <source>
        <dbReference type="Proteomes" id="UP000708148"/>
    </source>
</evidence>
<evidence type="ECO:0000256" key="2">
    <source>
        <dbReference type="SAM" id="MobiDB-lite"/>
    </source>
</evidence>
<reference evidence="3" key="1">
    <citation type="submission" date="2020-12" db="EMBL/GenBank/DDBJ databases">
        <authorList>
            <person name="Iha C."/>
        </authorList>
    </citation>
    <scope>NUCLEOTIDE SEQUENCE</scope>
</reference>
<sequence length="457" mass="50787">MAATGDAQASTSAYTLDIAHPLTSRHSSGVFWDTGESVPEAQGVEDSLGQIVLPDFIHHVESTVSLDTTDCLQPYISRTLRDLKNLDSYLENLKERASQRLGEFRYERKLMSQKRSNIVAELQEEVERLTLENRVIRHQHDCHGVGTECNLSATGAQKFLESLARLEAEKRRLVEQVHQRDVIIGDLEHEVVEARQQAASASNTALLLDAKDQQVQQLQDSLLAEKLAAAALEQEKAHAEQQVVAMQQHVQRQKGCEVDKRRGLENAKVLEQLKGRPDGQPASPEPEGDAQGSGREGEAGPGPGLGMMAELADLRRQLQIKDQQLKEALLAKHKLEESYRRVAGDNAASCIEAYRSPVMQANVAMKEEVELLKERIAALAARKLLSGKHPRGQPGRGPAAFEELNVAYEEIACLYDIRDEIMSELNALREEVFSQQSMRGMVKLVRDGELASWQQVT</sequence>
<organism evidence="3 4">
    <name type="scientific">Ostreobium quekettii</name>
    <dbReference type="NCBI Taxonomy" id="121088"/>
    <lineage>
        <taxon>Eukaryota</taxon>
        <taxon>Viridiplantae</taxon>
        <taxon>Chlorophyta</taxon>
        <taxon>core chlorophytes</taxon>
        <taxon>Ulvophyceae</taxon>
        <taxon>TCBD clade</taxon>
        <taxon>Bryopsidales</taxon>
        <taxon>Ostreobineae</taxon>
        <taxon>Ostreobiaceae</taxon>
        <taxon>Ostreobium</taxon>
    </lineage>
</organism>
<evidence type="ECO:0000256" key="1">
    <source>
        <dbReference type="SAM" id="Coils"/>
    </source>
</evidence>
<comment type="caution">
    <text evidence="3">The sequence shown here is derived from an EMBL/GenBank/DDBJ whole genome shotgun (WGS) entry which is preliminary data.</text>
</comment>
<gene>
    <name evidence="3" type="ORF">OSTQU699_LOCUS1197</name>
</gene>
<evidence type="ECO:0000313" key="3">
    <source>
        <dbReference type="EMBL" id="CAD7695836.1"/>
    </source>
</evidence>
<name>A0A8S1IQ82_9CHLO</name>
<keyword evidence="4" id="KW-1185">Reference proteome</keyword>
<accession>A0A8S1IQ82</accession>
<protein>
    <submittedName>
        <fullName evidence="3">Uncharacterized protein</fullName>
    </submittedName>
</protein>
<feature type="region of interest" description="Disordered" evidence="2">
    <location>
        <begin position="270"/>
        <end position="307"/>
    </location>
</feature>
<dbReference type="EMBL" id="CAJHUC010000394">
    <property type="protein sequence ID" value="CAD7695836.1"/>
    <property type="molecule type" value="Genomic_DNA"/>
</dbReference>
<proteinExistence type="predicted"/>
<dbReference type="Proteomes" id="UP000708148">
    <property type="component" value="Unassembled WGS sequence"/>
</dbReference>
<keyword evidence="1" id="KW-0175">Coiled coil</keyword>
<dbReference type="AlphaFoldDB" id="A0A8S1IQ82"/>
<feature type="coiled-coil region" evidence="1">
    <location>
        <begin position="76"/>
        <end position="249"/>
    </location>
</feature>
<dbReference type="OrthoDB" id="578848at2759"/>